<gene>
    <name evidence="2" type="ORF">ACFP3V_21325</name>
</gene>
<keyword evidence="3" id="KW-1185">Reference proteome</keyword>
<evidence type="ECO:0000313" key="2">
    <source>
        <dbReference type="EMBL" id="MFC5909742.1"/>
    </source>
</evidence>
<protein>
    <submittedName>
        <fullName evidence="2">Uncharacterized protein</fullName>
    </submittedName>
</protein>
<feature type="transmembrane region" description="Helical" evidence="1">
    <location>
        <begin position="35"/>
        <end position="57"/>
    </location>
</feature>
<name>A0ABW1G859_9ACTN</name>
<keyword evidence="1" id="KW-0472">Membrane</keyword>
<dbReference type="EMBL" id="JBHSQJ010000085">
    <property type="protein sequence ID" value="MFC5909742.1"/>
    <property type="molecule type" value="Genomic_DNA"/>
</dbReference>
<accession>A0ABW1G859</accession>
<feature type="transmembrane region" description="Helical" evidence="1">
    <location>
        <begin position="123"/>
        <end position="142"/>
    </location>
</feature>
<sequence length="191" mass="21407">MSRNDWDQHLPRFLQPPPILCDLPRHSERLLRPRYAALFFLAALILVPWTVGLFLTLPSSAEAARWNTAWGGFDALLILVFAGCAIRIMRLSPRSAAVTAAAAALLVTDAWFDIMLAPTTRDLVAAVLMAALVELPLAALCLRTSFRVLNVLEQARPYLRQAGFTIEQGRLVPPPDWEERIRERPTVRRDA</sequence>
<reference evidence="3" key="1">
    <citation type="journal article" date="2019" name="Int. J. Syst. Evol. Microbiol.">
        <title>The Global Catalogue of Microorganisms (GCM) 10K type strain sequencing project: providing services to taxonomists for standard genome sequencing and annotation.</title>
        <authorList>
            <consortium name="The Broad Institute Genomics Platform"/>
            <consortium name="The Broad Institute Genome Sequencing Center for Infectious Disease"/>
            <person name="Wu L."/>
            <person name="Ma J."/>
        </authorList>
    </citation>
    <scope>NUCLEOTIDE SEQUENCE [LARGE SCALE GENOMIC DNA]</scope>
    <source>
        <strain evidence="3">JCM 4816</strain>
    </source>
</reference>
<feature type="transmembrane region" description="Helical" evidence="1">
    <location>
        <begin position="69"/>
        <end position="89"/>
    </location>
</feature>
<organism evidence="2 3">
    <name type="scientific">Streptacidiphilus monticola</name>
    <dbReference type="NCBI Taxonomy" id="2161674"/>
    <lineage>
        <taxon>Bacteria</taxon>
        <taxon>Bacillati</taxon>
        <taxon>Actinomycetota</taxon>
        <taxon>Actinomycetes</taxon>
        <taxon>Kitasatosporales</taxon>
        <taxon>Streptomycetaceae</taxon>
        <taxon>Streptacidiphilus</taxon>
    </lineage>
</organism>
<keyword evidence="1" id="KW-1133">Transmembrane helix</keyword>
<feature type="transmembrane region" description="Helical" evidence="1">
    <location>
        <begin position="96"/>
        <end position="117"/>
    </location>
</feature>
<keyword evidence="1" id="KW-0812">Transmembrane</keyword>
<proteinExistence type="predicted"/>
<evidence type="ECO:0000256" key="1">
    <source>
        <dbReference type="SAM" id="Phobius"/>
    </source>
</evidence>
<evidence type="ECO:0000313" key="3">
    <source>
        <dbReference type="Proteomes" id="UP001596174"/>
    </source>
</evidence>
<dbReference type="RefSeq" id="WP_380585809.1">
    <property type="nucleotide sequence ID" value="NZ_JBHSQJ010000085.1"/>
</dbReference>
<comment type="caution">
    <text evidence="2">The sequence shown here is derived from an EMBL/GenBank/DDBJ whole genome shotgun (WGS) entry which is preliminary data.</text>
</comment>
<dbReference type="Proteomes" id="UP001596174">
    <property type="component" value="Unassembled WGS sequence"/>
</dbReference>